<protein>
    <submittedName>
        <fullName evidence="1">Uncharacterized protein</fullName>
    </submittedName>
</protein>
<dbReference type="EMBL" id="VSWD01000010">
    <property type="protein sequence ID" value="KAK3089026.1"/>
    <property type="molecule type" value="Genomic_DNA"/>
</dbReference>
<evidence type="ECO:0000313" key="1">
    <source>
        <dbReference type="EMBL" id="KAK3089026.1"/>
    </source>
</evidence>
<dbReference type="Proteomes" id="UP001186944">
    <property type="component" value="Unassembled WGS sequence"/>
</dbReference>
<comment type="caution">
    <text evidence="1">The sequence shown here is derived from an EMBL/GenBank/DDBJ whole genome shotgun (WGS) entry which is preliminary data.</text>
</comment>
<dbReference type="AlphaFoldDB" id="A0AA88Y410"/>
<evidence type="ECO:0000313" key="2">
    <source>
        <dbReference type="Proteomes" id="UP001186944"/>
    </source>
</evidence>
<gene>
    <name evidence="1" type="ORF">FSP39_000219</name>
</gene>
<keyword evidence="2" id="KW-1185">Reference proteome</keyword>
<name>A0AA88Y410_PINIB</name>
<organism evidence="1 2">
    <name type="scientific">Pinctada imbricata</name>
    <name type="common">Atlantic pearl-oyster</name>
    <name type="synonym">Pinctada martensii</name>
    <dbReference type="NCBI Taxonomy" id="66713"/>
    <lineage>
        <taxon>Eukaryota</taxon>
        <taxon>Metazoa</taxon>
        <taxon>Spiralia</taxon>
        <taxon>Lophotrochozoa</taxon>
        <taxon>Mollusca</taxon>
        <taxon>Bivalvia</taxon>
        <taxon>Autobranchia</taxon>
        <taxon>Pteriomorphia</taxon>
        <taxon>Pterioida</taxon>
        <taxon>Pterioidea</taxon>
        <taxon>Pteriidae</taxon>
        <taxon>Pinctada</taxon>
    </lineage>
</organism>
<sequence>MDMLYFGDTVPYAYPQGYKQGGYCDFNSTCTYPGVAAVPNTACRFSSVPSSYGSYALPPGACNGFFARKPTRIKGKETPNSQSHLSYLQLRPPDDAKRDNSFLEADLGRFYLFDNK</sequence>
<proteinExistence type="predicted"/>
<reference evidence="1" key="1">
    <citation type="submission" date="2019-08" db="EMBL/GenBank/DDBJ databases">
        <title>The improved chromosome-level genome for the pearl oyster Pinctada fucata martensii using PacBio sequencing and Hi-C.</title>
        <authorList>
            <person name="Zheng Z."/>
        </authorList>
    </citation>
    <scope>NUCLEOTIDE SEQUENCE</scope>
    <source>
        <strain evidence="1">ZZ-2019</strain>
        <tissue evidence="1">Adductor muscle</tissue>
    </source>
</reference>
<accession>A0AA88Y410</accession>